<sequence>MAAIRKFFKGKTMDIKFKKAGEGHKLTDVPPPPKQSSAQKGAGPSRQCSQEATAAKKAAADAALARLQAPAPGFAKGGSTAIQIRVRKELEAERKLAKAEAEKAAMAAGKAAPRTADLDGPPMLSVSGVYYRCPLVGPEVGPREAIEARIREFLYAQAEEEPTIGHALILLTLNRQRARVAVETICRYLDNIIAEPGNERYRKVRVGNRAFCERVAGLEGAAAYLRAVGFDEQTLPFEDGEADFLVMSGEVAADTGRLVEAREALLAAEPILPELDRGLQVFSPSSNVTKFDLPDEFFNLTVEEVKREAKQRSDDMEKQLQLRTKAMREREEQKELRKYHFTLLRVRLPDGVILQGTFRCTERAAAVYGFVRDNLLNDWQPFCLTPSGGRALAEEDEATLAELGLAPAAVLSFAWDQEVLQEVIAQQGGPDRVEHLKPELLSLMQML</sequence>
<dbReference type="InterPro" id="IPR018997">
    <property type="entry name" value="PUB_domain"/>
</dbReference>
<dbReference type="Gene3D" id="3.10.20.90">
    <property type="entry name" value="Phosphatidylinositol 3-kinase Catalytic Subunit, Chain A, domain 1"/>
    <property type="match status" value="1"/>
</dbReference>
<dbReference type="RefSeq" id="XP_014678040.1">
    <property type="nucleotide sequence ID" value="XM_014822554.1"/>
</dbReference>
<reference evidence="4 5" key="1">
    <citation type="submission" date="2025-05" db="UniProtKB">
        <authorList>
            <consortium name="RefSeq"/>
        </authorList>
    </citation>
    <scope>IDENTIFICATION</scope>
</reference>
<evidence type="ECO:0000313" key="4">
    <source>
        <dbReference type="RefSeq" id="XP_014678039.1"/>
    </source>
</evidence>
<dbReference type="Pfam" id="PF00789">
    <property type="entry name" value="UBX"/>
    <property type="match status" value="1"/>
</dbReference>
<protein>
    <submittedName>
        <fullName evidence="4 5">UBX domain-containing protein 6-like</fullName>
    </submittedName>
</protein>
<dbReference type="InterPro" id="IPR001012">
    <property type="entry name" value="UBX_dom"/>
</dbReference>
<feature type="region of interest" description="Disordered" evidence="1">
    <location>
        <begin position="19"/>
        <end position="50"/>
    </location>
</feature>
<dbReference type="InterPro" id="IPR029071">
    <property type="entry name" value="Ubiquitin-like_domsf"/>
</dbReference>
<dbReference type="RefSeq" id="XP_014678039.1">
    <property type="nucleotide sequence ID" value="XM_014822553.1"/>
</dbReference>
<name>A0ABM1F0R9_PRICU</name>
<dbReference type="SMART" id="SM00580">
    <property type="entry name" value="PUG"/>
    <property type="match status" value="1"/>
</dbReference>
<evidence type="ECO:0000259" key="2">
    <source>
        <dbReference type="PROSITE" id="PS50033"/>
    </source>
</evidence>
<dbReference type="PANTHER" id="PTHR23153:SF38">
    <property type="entry name" value="UBX DOMAIN-CONTAINING PROTEIN 6"/>
    <property type="match status" value="1"/>
</dbReference>
<evidence type="ECO:0000313" key="5">
    <source>
        <dbReference type="RefSeq" id="XP_014678040.1"/>
    </source>
</evidence>
<evidence type="ECO:0000313" key="3">
    <source>
        <dbReference type="Proteomes" id="UP000695022"/>
    </source>
</evidence>
<dbReference type="GeneID" id="106817849"/>
<dbReference type="PANTHER" id="PTHR23153">
    <property type="entry name" value="UBX-RELATED"/>
    <property type="match status" value="1"/>
</dbReference>
<dbReference type="CDD" id="cd16119">
    <property type="entry name" value="UBX_UBXN6"/>
    <property type="match status" value="1"/>
</dbReference>
<dbReference type="SUPFAM" id="SSF143503">
    <property type="entry name" value="PUG domain-like"/>
    <property type="match status" value="1"/>
</dbReference>
<dbReference type="Pfam" id="PF09409">
    <property type="entry name" value="PUB"/>
    <property type="match status" value="1"/>
</dbReference>
<evidence type="ECO:0000256" key="1">
    <source>
        <dbReference type="SAM" id="MobiDB-lite"/>
    </source>
</evidence>
<gene>
    <name evidence="4 5" type="primary">LOC106817849</name>
</gene>
<proteinExistence type="predicted"/>
<dbReference type="Proteomes" id="UP000695022">
    <property type="component" value="Unplaced"/>
</dbReference>
<dbReference type="SMART" id="SM00166">
    <property type="entry name" value="UBX"/>
    <property type="match status" value="1"/>
</dbReference>
<dbReference type="PROSITE" id="PS50033">
    <property type="entry name" value="UBX"/>
    <property type="match status" value="1"/>
</dbReference>
<feature type="domain" description="UBX" evidence="2">
    <location>
        <begin position="337"/>
        <end position="413"/>
    </location>
</feature>
<organism evidence="3 5">
    <name type="scientific">Priapulus caudatus</name>
    <name type="common">Priapulid worm</name>
    <dbReference type="NCBI Taxonomy" id="37621"/>
    <lineage>
        <taxon>Eukaryota</taxon>
        <taxon>Metazoa</taxon>
        <taxon>Ecdysozoa</taxon>
        <taxon>Scalidophora</taxon>
        <taxon>Priapulida</taxon>
        <taxon>Priapulimorpha</taxon>
        <taxon>Priapulimorphida</taxon>
        <taxon>Priapulidae</taxon>
        <taxon>Priapulus</taxon>
    </lineage>
</organism>
<dbReference type="InterPro" id="IPR036339">
    <property type="entry name" value="PUB-like_dom_sf"/>
</dbReference>
<accession>A0ABM1F0R9</accession>
<dbReference type="SUPFAM" id="SSF54236">
    <property type="entry name" value="Ubiquitin-like"/>
    <property type="match status" value="1"/>
</dbReference>
<keyword evidence="3" id="KW-1185">Reference proteome</keyword>
<dbReference type="Gene3D" id="1.20.58.2190">
    <property type="match status" value="1"/>
</dbReference>